<gene>
    <name evidence="3" type="ORF">CCAM_LOCUS31120</name>
</gene>
<accession>A0A484MMU8</accession>
<feature type="transmembrane region" description="Helical" evidence="2">
    <location>
        <begin position="207"/>
        <end position="224"/>
    </location>
</feature>
<evidence type="ECO:0000313" key="4">
    <source>
        <dbReference type="Proteomes" id="UP000595140"/>
    </source>
</evidence>
<sequence>MQLEHEFRTTVKGNTPMVAYCQHMQNLADWLDDVDAPVSQHQLVLQMLCGLPADLQAQTSFLQFQDPLPNFLQARSALMLLDRQCCPMADTSSTALITGRPGIPGGGRQPIGGSSGGSQQHDSGGDSFHGGGTQAQHGSSYGEGGSSGQRNGYGRGGGHDNGSRGRGRGRQSGSRQRTYPDGSNASNSPYRNQNPGLLAFWMFERSYTFIDLIYFLLSLIYKILRI</sequence>
<feature type="compositionally biased region" description="Gly residues" evidence="1">
    <location>
        <begin position="141"/>
        <end position="156"/>
    </location>
</feature>
<proteinExistence type="predicted"/>
<reference evidence="3 4" key="1">
    <citation type="submission" date="2018-04" db="EMBL/GenBank/DDBJ databases">
        <authorList>
            <person name="Vogel A."/>
        </authorList>
    </citation>
    <scope>NUCLEOTIDE SEQUENCE [LARGE SCALE GENOMIC DNA]</scope>
</reference>
<feature type="compositionally biased region" description="Gly residues" evidence="1">
    <location>
        <begin position="102"/>
        <end position="116"/>
    </location>
</feature>
<organism evidence="3 4">
    <name type="scientific">Cuscuta campestris</name>
    <dbReference type="NCBI Taxonomy" id="132261"/>
    <lineage>
        <taxon>Eukaryota</taxon>
        <taxon>Viridiplantae</taxon>
        <taxon>Streptophyta</taxon>
        <taxon>Embryophyta</taxon>
        <taxon>Tracheophyta</taxon>
        <taxon>Spermatophyta</taxon>
        <taxon>Magnoliopsida</taxon>
        <taxon>eudicotyledons</taxon>
        <taxon>Gunneridae</taxon>
        <taxon>Pentapetalae</taxon>
        <taxon>asterids</taxon>
        <taxon>lamiids</taxon>
        <taxon>Solanales</taxon>
        <taxon>Convolvulaceae</taxon>
        <taxon>Cuscuteae</taxon>
        <taxon>Cuscuta</taxon>
        <taxon>Cuscuta subgen. Grammica</taxon>
        <taxon>Cuscuta sect. Cleistogrammica</taxon>
    </lineage>
</organism>
<keyword evidence="4" id="KW-1185">Reference proteome</keyword>
<protein>
    <submittedName>
        <fullName evidence="3">Uncharacterized protein</fullName>
    </submittedName>
</protein>
<keyword evidence="2" id="KW-0472">Membrane</keyword>
<keyword evidence="2" id="KW-1133">Transmembrane helix</keyword>
<dbReference type="AlphaFoldDB" id="A0A484MMU8"/>
<feature type="compositionally biased region" description="Low complexity" evidence="1">
    <location>
        <begin position="117"/>
        <end position="126"/>
    </location>
</feature>
<dbReference type="PANTHER" id="PTHR47481">
    <property type="match status" value="1"/>
</dbReference>
<feature type="compositionally biased region" description="Polar residues" evidence="1">
    <location>
        <begin position="181"/>
        <end position="191"/>
    </location>
</feature>
<evidence type="ECO:0000256" key="2">
    <source>
        <dbReference type="SAM" id="Phobius"/>
    </source>
</evidence>
<dbReference type="PANTHER" id="PTHR47481:SF31">
    <property type="entry name" value="OS01G0873500 PROTEIN"/>
    <property type="match status" value="1"/>
</dbReference>
<dbReference type="OrthoDB" id="97058at2759"/>
<evidence type="ECO:0000256" key="1">
    <source>
        <dbReference type="SAM" id="MobiDB-lite"/>
    </source>
</evidence>
<dbReference type="EMBL" id="OOIL02003813">
    <property type="protein sequence ID" value="VFQ89344.1"/>
    <property type="molecule type" value="Genomic_DNA"/>
</dbReference>
<dbReference type="Proteomes" id="UP000595140">
    <property type="component" value="Unassembled WGS sequence"/>
</dbReference>
<evidence type="ECO:0000313" key="3">
    <source>
        <dbReference type="EMBL" id="VFQ89344.1"/>
    </source>
</evidence>
<name>A0A484MMU8_9ASTE</name>
<feature type="region of interest" description="Disordered" evidence="1">
    <location>
        <begin position="96"/>
        <end position="191"/>
    </location>
</feature>
<keyword evidence="2" id="KW-0812">Transmembrane</keyword>